<dbReference type="PANTHER" id="PTHR30535:SF34">
    <property type="entry name" value="MOLYBDATE-BINDING PROTEIN MOLA"/>
    <property type="match status" value="1"/>
</dbReference>
<accession>A0ABU2Y325</accession>
<reference evidence="2 3" key="1">
    <citation type="submission" date="2023-09" db="EMBL/GenBank/DDBJ databases">
        <authorList>
            <person name="Rey-Velasco X."/>
        </authorList>
    </citation>
    <scope>NUCLEOTIDE SEQUENCE [LARGE SCALE GENOMIC DNA]</scope>
    <source>
        <strain evidence="2 3">P050</strain>
    </source>
</reference>
<evidence type="ECO:0000313" key="3">
    <source>
        <dbReference type="Proteomes" id="UP001252186"/>
    </source>
</evidence>
<dbReference type="RefSeq" id="WP_311591865.1">
    <property type="nucleotide sequence ID" value="NZ_JAVRHV010000001.1"/>
</dbReference>
<keyword evidence="3" id="KW-1185">Reference proteome</keyword>
<comment type="caution">
    <text evidence="2">The sequence shown here is derived from an EMBL/GenBank/DDBJ whole genome shotgun (WGS) entry which is preliminary data.</text>
</comment>
<organism evidence="2 3">
    <name type="scientific">Urechidicola vernalis</name>
    <dbReference type="NCBI Taxonomy" id="3075600"/>
    <lineage>
        <taxon>Bacteria</taxon>
        <taxon>Pseudomonadati</taxon>
        <taxon>Bacteroidota</taxon>
        <taxon>Flavobacteriia</taxon>
        <taxon>Flavobacteriales</taxon>
        <taxon>Flavobacteriaceae</taxon>
        <taxon>Urechidicola</taxon>
    </lineage>
</organism>
<protein>
    <submittedName>
        <fullName evidence="2">ABC transporter substrate-binding protein</fullName>
    </submittedName>
</protein>
<dbReference type="SUPFAM" id="SSF53807">
    <property type="entry name" value="Helical backbone' metal receptor"/>
    <property type="match status" value="1"/>
</dbReference>
<name>A0ABU2Y325_9FLAO</name>
<evidence type="ECO:0000259" key="1">
    <source>
        <dbReference type="PROSITE" id="PS50983"/>
    </source>
</evidence>
<dbReference type="InterPro" id="IPR002491">
    <property type="entry name" value="ABC_transptr_periplasmic_BD"/>
</dbReference>
<dbReference type="Gene3D" id="3.40.50.1980">
    <property type="entry name" value="Nitrogenase molybdenum iron protein domain"/>
    <property type="match status" value="2"/>
</dbReference>
<dbReference type="Pfam" id="PF01497">
    <property type="entry name" value="Peripla_BP_2"/>
    <property type="match status" value="1"/>
</dbReference>
<dbReference type="InterPro" id="IPR050902">
    <property type="entry name" value="ABC_Transporter_SBP"/>
</dbReference>
<feature type="domain" description="Fe/B12 periplasmic-binding" evidence="1">
    <location>
        <begin position="93"/>
        <end position="365"/>
    </location>
</feature>
<dbReference type="PANTHER" id="PTHR30535">
    <property type="entry name" value="VITAMIN B12-BINDING PROTEIN"/>
    <property type="match status" value="1"/>
</dbReference>
<proteinExistence type="predicted"/>
<gene>
    <name evidence="2" type="ORF">RM519_02185</name>
</gene>
<sequence length="378" mass="43003">MIFYKLPSILILLALLFSCKKEINSSNSFIKQSYLIKYSKGLNIEQYENYSKIIVKTPYQKADEQLEYYLVREGFDTSELPTGAKTIQIPLKSVVVNSTTHIPMLELLKVENNLVGFPNTRYVSSEKTRKLIDKNQIKELGNDGSFNTEILLELDPDAVIAFSMSAANKSLLTIERSGIPLIYNGDWLEETPLGRAEWIKLFGALFDKNEEASNIFNQIEFDYNKAVTIAKDIKETPTILSGVMFKDIWNLPAGGSFVAQFLNDANTNYLWKDTKGKGSLQLSFEAVLDKGQKADIWIAPGHYESKEQLNNASSHYQEFEAFNNNNIYTFANKKGKTGGVIYYELAPTRPDLVLKDIIKISHPELLPEYKMTFFEKMK</sequence>
<dbReference type="PROSITE" id="PS50983">
    <property type="entry name" value="FE_B12_PBP"/>
    <property type="match status" value="1"/>
</dbReference>
<dbReference type="EMBL" id="JAVRHV010000001">
    <property type="protein sequence ID" value="MDT0552044.1"/>
    <property type="molecule type" value="Genomic_DNA"/>
</dbReference>
<evidence type="ECO:0000313" key="2">
    <source>
        <dbReference type="EMBL" id="MDT0552044.1"/>
    </source>
</evidence>
<dbReference type="Proteomes" id="UP001252186">
    <property type="component" value="Unassembled WGS sequence"/>
</dbReference>
<dbReference type="PROSITE" id="PS51257">
    <property type="entry name" value="PROKAR_LIPOPROTEIN"/>
    <property type="match status" value="1"/>
</dbReference>